<dbReference type="InterPro" id="IPR011008">
    <property type="entry name" value="Dimeric_a/b-barrel"/>
</dbReference>
<name>A0A1H5PI14_9ACTN</name>
<sequence>MPGTTVPGMTPDLCCPLVELRQYTVHADRRDDLVTLFDREFVETQEVLGARLIGQFRDLDAPGRFVWMRGFADMATRHEALTAFYYGPVWARHGAAANVTMIDSDDVHLLHPVDAGSGFPLPGVGGAVVRPPAAETSALVGVEIYPVAGDLREFAEFFTAEAEPALGAAPVARLETDPSPNTFPALPVHDDARVFVWVARFPDADAHAAHRAGWDERPGLRAELRRRLSGPPAVLRLAPTARSLLR</sequence>
<organism evidence="2 3">
    <name type="scientific">Jiangella alba</name>
    <dbReference type="NCBI Taxonomy" id="561176"/>
    <lineage>
        <taxon>Bacteria</taxon>
        <taxon>Bacillati</taxon>
        <taxon>Actinomycetota</taxon>
        <taxon>Actinomycetes</taxon>
        <taxon>Jiangellales</taxon>
        <taxon>Jiangellaceae</taxon>
        <taxon>Jiangella</taxon>
    </lineage>
</organism>
<evidence type="ECO:0000313" key="2">
    <source>
        <dbReference type="EMBL" id="SEF13366.1"/>
    </source>
</evidence>
<proteinExistence type="predicted"/>
<dbReference type="EMBL" id="FNUC01000004">
    <property type="protein sequence ID" value="SEF13366.1"/>
    <property type="molecule type" value="Genomic_DNA"/>
</dbReference>
<accession>A0A1H5PI14</accession>
<protein>
    <submittedName>
        <fullName evidence="2">NIPSNAP protein</fullName>
    </submittedName>
</protein>
<feature type="domain" description="NIPSNAP" evidence="1">
    <location>
        <begin position="18"/>
        <end position="113"/>
    </location>
</feature>
<evidence type="ECO:0000313" key="3">
    <source>
        <dbReference type="Proteomes" id="UP000181980"/>
    </source>
</evidence>
<reference evidence="3" key="1">
    <citation type="submission" date="2016-10" db="EMBL/GenBank/DDBJ databases">
        <authorList>
            <person name="Varghese N."/>
            <person name="Submissions S."/>
        </authorList>
    </citation>
    <scope>NUCLEOTIDE SEQUENCE [LARGE SCALE GENOMIC DNA]</scope>
    <source>
        <strain evidence="3">DSM 45237</strain>
    </source>
</reference>
<evidence type="ECO:0000259" key="1">
    <source>
        <dbReference type="Pfam" id="PF07978"/>
    </source>
</evidence>
<dbReference type="SUPFAM" id="SSF54909">
    <property type="entry name" value="Dimeric alpha+beta barrel"/>
    <property type="match status" value="1"/>
</dbReference>
<gene>
    <name evidence="2" type="ORF">SAMN04488561_4381</name>
</gene>
<dbReference type="AlphaFoldDB" id="A0A1H5PI14"/>
<dbReference type="InterPro" id="IPR012577">
    <property type="entry name" value="NIPSNAP"/>
</dbReference>
<dbReference type="STRING" id="561176.SAMN04488561_4381"/>
<dbReference type="Proteomes" id="UP000181980">
    <property type="component" value="Unassembled WGS sequence"/>
</dbReference>
<keyword evidence="3" id="KW-1185">Reference proteome</keyword>
<dbReference type="Pfam" id="PF07978">
    <property type="entry name" value="NIPSNAP"/>
    <property type="match status" value="1"/>
</dbReference>
<dbReference type="Gene3D" id="3.30.70.100">
    <property type="match status" value="1"/>
</dbReference>